<comment type="function">
    <text evidence="6">Catalyzes the conversion of 3'-phosphate to a 2',3'-cyclic phosphodiester at the end of RNA. The mechanism of action of the enzyme occurs in 3 steps: (A) adenylation of the enzyme by ATP; (B) transfer of adenylate to an RNA-N3'P to produce RNA-N3'PP5'A; (C) and attack of the adjacent 2'-hydroxyl on the 3'-phosphorus in the diester linkage to produce the cyclic end product. The biological role of this enzyme is unknown but it is likely to function in some aspects of cellular RNA processing.</text>
</comment>
<dbReference type="EMBL" id="CP003098">
    <property type="protein sequence ID" value="AET32173.1"/>
    <property type="molecule type" value="Genomic_DNA"/>
</dbReference>
<evidence type="ECO:0000259" key="8">
    <source>
        <dbReference type="Pfam" id="PF01137"/>
    </source>
</evidence>
<name>G7VI81_9CREN</name>
<dbReference type="Gene3D" id="3.65.10.20">
    <property type="entry name" value="RNA 3'-terminal phosphate cyclase domain"/>
    <property type="match status" value="1"/>
</dbReference>
<dbReference type="GO" id="GO:0005524">
    <property type="term" value="F:ATP binding"/>
    <property type="evidence" value="ECO:0007669"/>
    <property type="project" value="UniProtKB-KW"/>
</dbReference>
<dbReference type="InterPro" id="IPR013791">
    <property type="entry name" value="RNA3'-term_phos_cycl_insert"/>
</dbReference>
<sequence>MVYISIPPPWGRGLKTPALDVDVAVRIDGSYGEGGGQILRTSIALSALLGRPVEIINIRAKRANPGLQPQHLTGVKAAALLTDAEVVGAEKGSTRLYFNPRTLKCGRYNIDIGTAGSISLVIQTLTPILLYAPCPTEVAITGGTDVAWAPPIDYMRHVFTKVLARFGAQVAIELVKRGHYPKGGGKAILKVQPVETLSAVDSPEFGRLVEIRGISHAVNLPPHVAERQAKAAREALERLGYKAEVELETRSDGLGPGSGVVLWAVSDTGNVVGGDALGERGKPAEVVGREAAEKLAATLASGSSLDPHMADMAVLYMALARGRSRMSTPELTTHLQTNIYIVEQFLPVKFKIENTGRHYIIQVEGAPHRHKY</sequence>
<evidence type="ECO:0000256" key="4">
    <source>
        <dbReference type="ARBA" id="ARBA00022741"/>
    </source>
</evidence>
<dbReference type="FunFam" id="3.30.360.20:FF:000002">
    <property type="entry name" value="RNA terminal phosphate cyclase-like 1"/>
    <property type="match status" value="1"/>
</dbReference>
<dbReference type="Pfam" id="PF01137">
    <property type="entry name" value="RTC"/>
    <property type="match status" value="1"/>
</dbReference>
<dbReference type="eggNOG" id="arCOG04125">
    <property type="taxonomic scope" value="Archaea"/>
</dbReference>
<proteinExistence type="inferred from homology"/>
<evidence type="ECO:0000256" key="3">
    <source>
        <dbReference type="ARBA" id="ARBA00022598"/>
    </source>
</evidence>
<accession>G7VI81</accession>
<dbReference type="Pfam" id="PF05189">
    <property type="entry name" value="RTC_insert"/>
    <property type="match status" value="1"/>
</dbReference>
<evidence type="ECO:0000256" key="1">
    <source>
        <dbReference type="ARBA" id="ARBA00009206"/>
    </source>
</evidence>
<dbReference type="AlphaFoldDB" id="G7VI81"/>
<gene>
    <name evidence="6" type="primary">rtcA</name>
    <name evidence="10" type="ORF">P186_0723</name>
</gene>
<evidence type="ECO:0000313" key="10">
    <source>
        <dbReference type="EMBL" id="AET32173.1"/>
    </source>
</evidence>
<dbReference type="SUPFAM" id="SSF55205">
    <property type="entry name" value="EPT/RTPC-like"/>
    <property type="match status" value="2"/>
</dbReference>
<dbReference type="KEGG" id="pyr:P186_0723"/>
<comment type="caution">
    <text evidence="6">Lacks conserved residue(s) required for the propagation of feature annotation.</text>
</comment>
<dbReference type="InterPro" id="IPR013792">
    <property type="entry name" value="RNA3'P_cycl/enolpyr_Trfase_a/b"/>
</dbReference>
<keyword evidence="5 6" id="KW-0067">ATP-binding</keyword>
<dbReference type="EC" id="6.5.1.4" evidence="6 7"/>
<feature type="binding site" evidence="6">
    <location>
        <position position="123"/>
    </location>
    <ligand>
        <name>ATP</name>
        <dbReference type="ChEBI" id="CHEBI:30616"/>
    </ligand>
</feature>
<dbReference type="InterPro" id="IPR036553">
    <property type="entry name" value="RPTC_insert"/>
</dbReference>
<comment type="subcellular location">
    <subcellularLocation>
        <location evidence="6">Cytoplasm</location>
    </subcellularLocation>
</comment>
<dbReference type="GO" id="GO:0003963">
    <property type="term" value="F:RNA-3'-phosphate cyclase activity"/>
    <property type="evidence" value="ECO:0007669"/>
    <property type="project" value="UniProtKB-UniRule"/>
</dbReference>
<keyword evidence="6" id="KW-0963">Cytoplasm</keyword>
<evidence type="ECO:0000313" key="11">
    <source>
        <dbReference type="Proteomes" id="UP000005867"/>
    </source>
</evidence>
<evidence type="ECO:0000256" key="7">
    <source>
        <dbReference type="NCBIfam" id="TIGR03399"/>
    </source>
</evidence>
<dbReference type="PANTHER" id="PTHR11096">
    <property type="entry name" value="RNA 3' TERMINAL PHOSPHATE CYCLASE"/>
    <property type="match status" value="1"/>
</dbReference>
<evidence type="ECO:0000259" key="9">
    <source>
        <dbReference type="Pfam" id="PF05189"/>
    </source>
</evidence>
<dbReference type="InterPro" id="IPR017770">
    <property type="entry name" value="RNA3'_term_phos_cyc_type_1"/>
</dbReference>
<dbReference type="GO" id="GO:0006396">
    <property type="term" value="P:RNA processing"/>
    <property type="evidence" value="ECO:0007669"/>
    <property type="project" value="UniProtKB-UniRule"/>
</dbReference>
<feature type="domain" description="RNA 3'-terminal phosphate cyclase" evidence="8">
    <location>
        <begin position="31"/>
        <end position="352"/>
    </location>
</feature>
<feature type="active site" description="Tele-AMP-histidine intermediate" evidence="6">
    <location>
        <position position="334"/>
    </location>
</feature>
<evidence type="ECO:0000256" key="2">
    <source>
        <dbReference type="ARBA" id="ARBA00021428"/>
    </source>
</evidence>
<dbReference type="HAMAP" id="MF_00200">
    <property type="entry name" value="RTC"/>
    <property type="match status" value="1"/>
</dbReference>
<evidence type="ECO:0000256" key="6">
    <source>
        <dbReference type="HAMAP-Rule" id="MF_00200"/>
    </source>
</evidence>
<keyword evidence="3 6" id="KW-0436">Ligase</keyword>
<comment type="similarity">
    <text evidence="1 6">Belongs to the RNA 3'-terminal cyclase family. Type 1 subfamily.</text>
</comment>
<dbReference type="STRING" id="1104324.P186_0723"/>
<dbReference type="NCBIfam" id="TIGR03399">
    <property type="entry name" value="RNA_3prim_cycl"/>
    <property type="match status" value="1"/>
</dbReference>
<dbReference type="NCBIfam" id="NF003246">
    <property type="entry name" value="PRK04204.1-2"/>
    <property type="match status" value="1"/>
</dbReference>
<dbReference type="SUPFAM" id="SSF52913">
    <property type="entry name" value="RNA 3'-terminal phosphate cyclase, RPTC, insert domain"/>
    <property type="match status" value="1"/>
</dbReference>
<dbReference type="HOGENOM" id="CLU_027882_0_0_2"/>
<dbReference type="PANTHER" id="PTHR11096:SF0">
    <property type="entry name" value="RNA 3'-TERMINAL PHOSPHATE CYCLASE"/>
    <property type="match status" value="1"/>
</dbReference>
<dbReference type="CDD" id="cd00874">
    <property type="entry name" value="RNA_Cyclase_Class_II"/>
    <property type="match status" value="1"/>
</dbReference>
<protein>
    <recommendedName>
        <fullName evidence="2 6">RNA 3'-terminal phosphate cyclase</fullName>
        <shortName evidence="6">RNA cyclase</shortName>
        <shortName evidence="6">RNA-3'-phosphate cyclase</shortName>
        <ecNumber evidence="6 7">6.5.1.4</ecNumber>
    </recommendedName>
</protein>
<reference evidence="10 11" key="1">
    <citation type="journal article" date="2012" name="J. Bacteriol.">
        <title>Complete genome sequence of strain 1860, a crenarchaeon of the genus pyrobaculum able to grow with various electron acceptors.</title>
        <authorList>
            <person name="Mardanov A.V."/>
            <person name="Gumerov V.M."/>
            <person name="Slobodkina G.B."/>
            <person name="Beletsky A.V."/>
            <person name="Bonch-Osmolovskaya E.A."/>
            <person name="Ravin N.V."/>
            <person name="Skryabin K.G."/>
        </authorList>
    </citation>
    <scope>NUCLEOTIDE SEQUENCE [LARGE SCALE GENOMIC DNA]</scope>
    <source>
        <strain evidence="10 11">1860</strain>
    </source>
</reference>
<dbReference type="InterPro" id="IPR023797">
    <property type="entry name" value="RNA3'_phos_cyclase_dom"/>
</dbReference>
<dbReference type="InterPro" id="IPR000228">
    <property type="entry name" value="RNA3'_term_phos_cyc"/>
</dbReference>
<dbReference type="Gene3D" id="3.30.360.20">
    <property type="entry name" value="RNA 3'-terminal phosphate cyclase, insert domain"/>
    <property type="match status" value="1"/>
</dbReference>
<dbReference type="GO" id="GO:0005737">
    <property type="term" value="C:cytoplasm"/>
    <property type="evidence" value="ECO:0007669"/>
    <property type="project" value="UniProtKB-SubCell"/>
</dbReference>
<keyword evidence="4 6" id="KW-0547">Nucleotide-binding</keyword>
<dbReference type="InterPro" id="IPR037136">
    <property type="entry name" value="RNA3'_phos_cyclase_dom_sf"/>
</dbReference>
<comment type="catalytic activity">
    <reaction evidence="6">
        <text>a 3'-end 3'-phospho-ribonucleotide-RNA + ATP = a 3'-end 2',3'-cyclophospho-ribonucleotide-RNA + AMP + diphosphate</text>
        <dbReference type="Rhea" id="RHEA:23976"/>
        <dbReference type="Rhea" id="RHEA-COMP:10463"/>
        <dbReference type="Rhea" id="RHEA-COMP:10464"/>
        <dbReference type="ChEBI" id="CHEBI:30616"/>
        <dbReference type="ChEBI" id="CHEBI:33019"/>
        <dbReference type="ChEBI" id="CHEBI:83062"/>
        <dbReference type="ChEBI" id="CHEBI:83064"/>
        <dbReference type="ChEBI" id="CHEBI:456215"/>
        <dbReference type="EC" id="6.5.1.4"/>
    </reaction>
</comment>
<evidence type="ECO:0000256" key="5">
    <source>
        <dbReference type="ARBA" id="ARBA00022840"/>
    </source>
</evidence>
<organism evidence="10 11">
    <name type="scientific">Pyrobaculum ferrireducens</name>
    <dbReference type="NCBI Taxonomy" id="1104324"/>
    <lineage>
        <taxon>Archaea</taxon>
        <taxon>Thermoproteota</taxon>
        <taxon>Thermoprotei</taxon>
        <taxon>Thermoproteales</taxon>
        <taxon>Thermoproteaceae</taxon>
        <taxon>Pyrobaculum</taxon>
    </lineage>
</organism>
<feature type="domain" description="RNA 3'-terminal phosphate cyclase insert" evidence="9">
    <location>
        <begin position="204"/>
        <end position="299"/>
    </location>
</feature>
<keyword evidence="11" id="KW-1185">Reference proteome</keyword>
<dbReference type="Proteomes" id="UP000005867">
    <property type="component" value="Chromosome"/>
</dbReference>
<dbReference type="PIRSF" id="PIRSF005378">
    <property type="entry name" value="RNA3'_term_phos_cycl_euk"/>
    <property type="match status" value="1"/>
</dbReference>